<reference evidence="2 3" key="1">
    <citation type="submission" date="2020-08" db="EMBL/GenBank/DDBJ databases">
        <title>Genomic Encyclopedia of Type Strains, Phase III (KMG-III): the genomes of soil and plant-associated and newly described type strains.</title>
        <authorList>
            <person name="Whitman W."/>
        </authorList>
    </citation>
    <scope>NUCLEOTIDE SEQUENCE [LARGE SCALE GENOMIC DNA]</scope>
    <source>
        <strain evidence="2 3">CECT 7247</strain>
    </source>
</reference>
<comment type="caution">
    <text evidence="2">The sequence shown here is derived from an EMBL/GenBank/DDBJ whole genome shotgun (WGS) entry which is preliminary data.</text>
</comment>
<sequence length="389" mass="40840">MSLGLMNRTGVVSGLPSTNDPVIQIGNLETDAIWFYRVDGQSWVQGQGAQIPASFFTGQGAHQVEVYQTDLAGNASATASLSFWLDDLPPDAPTVQLKNNTGDSSDTLTSDATLVIQGLQPGDVWFYQVDGQGWVPGEGEEVPDAAFGTDGDHVIQVIVRDATGNESAATTLQIQRDTTAPTTAPTVALNQDTGVRGDGITSIPTLRFAGLEPGAQWSVSLDGGQTWHSVGTDPNGLFSDSAAFTRDGTWTVLARQIDAAGNVGTALSSFTFELDREAPAAPTLSLMNDTGVSSTDRITSDGTVRIEGLEADARWTYSLDGVPYGLSNWGDELVPDGWSDGHHVVELIALDAAGNASSKARLEFVLDTQAPGLPSLSLVDLTPPAPPVI</sequence>
<accession>A0ABR6GPR3</accession>
<dbReference type="Gene3D" id="2.60.40.10">
    <property type="entry name" value="Immunoglobulins"/>
    <property type="match status" value="2"/>
</dbReference>
<feature type="domain" description="Bacterial Ig-like" evidence="1">
    <location>
        <begin position="182"/>
        <end position="275"/>
    </location>
</feature>
<dbReference type="InterPro" id="IPR013783">
    <property type="entry name" value="Ig-like_fold"/>
</dbReference>
<dbReference type="EMBL" id="JACHXO010000002">
    <property type="protein sequence ID" value="MBB3194081.1"/>
    <property type="molecule type" value="Genomic_DNA"/>
</dbReference>
<proteinExistence type="predicted"/>
<evidence type="ECO:0000313" key="2">
    <source>
        <dbReference type="EMBL" id="MBB3194081.1"/>
    </source>
</evidence>
<evidence type="ECO:0000313" key="3">
    <source>
        <dbReference type="Proteomes" id="UP000574369"/>
    </source>
</evidence>
<protein>
    <submittedName>
        <fullName evidence="2">Uncharacterized protein (DUF2237 family)</fullName>
    </submittedName>
</protein>
<dbReference type="Pfam" id="PF19077">
    <property type="entry name" value="Big_13"/>
    <property type="match status" value="2"/>
</dbReference>
<dbReference type="Proteomes" id="UP000574369">
    <property type="component" value="Unassembled WGS sequence"/>
</dbReference>
<dbReference type="InterPro" id="IPR044016">
    <property type="entry name" value="Big_13"/>
</dbReference>
<dbReference type="Gene3D" id="3.30.420.430">
    <property type="match status" value="1"/>
</dbReference>
<evidence type="ECO:0000259" key="1">
    <source>
        <dbReference type="Pfam" id="PF19077"/>
    </source>
</evidence>
<organism evidence="2 3">
    <name type="scientific">Roseateles terrae</name>
    <dbReference type="NCBI Taxonomy" id="431060"/>
    <lineage>
        <taxon>Bacteria</taxon>
        <taxon>Pseudomonadati</taxon>
        <taxon>Pseudomonadota</taxon>
        <taxon>Betaproteobacteria</taxon>
        <taxon>Burkholderiales</taxon>
        <taxon>Sphaerotilaceae</taxon>
        <taxon>Roseateles</taxon>
    </lineage>
</organism>
<gene>
    <name evidence="2" type="ORF">FHS28_001466</name>
</gene>
<keyword evidence="3" id="KW-1185">Reference proteome</keyword>
<feature type="domain" description="Bacterial Ig-like" evidence="1">
    <location>
        <begin position="282"/>
        <end position="368"/>
    </location>
</feature>
<name>A0ABR6GPR3_9BURK</name>
<dbReference type="RefSeq" id="WP_088449961.1">
    <property type="nucleotide sequence ID" value="NZ_JACHXO010000002.1"/>
</dbReference>